<organism evidence="2 3">
    <name type="scientific">Gallibacterium melopsittaci</name>
    <dbReference type="NCBI Taxonomy" id="516063"/>
    <lineage>
        <taxon>Bacteria</taxon>
        <taxon>Pseudomonadati</taxon>
        <taxon>Pseudomonadota</taxon>
        <taxon>Gammaproteobacteria</taxon>
        <taxon>Pasteurellales</taxon>
        <taxon>Pasteurellaceae</taxon>
        <taxon>Gallibacterium</taxon>
    </lineage>
</organism>
<evidence type="ECO:0000313" key="2">
    <source>
        <dbReference type="EMBL" id="MFC0323203.1"/>
    </source>
</evidence>
<dbReference type="Proteomes" id="UP001589769">
    <property type="component" value="Unassembled WGS sequence"/>
</dbReference>
<sequence>MHVHLVFVTKYRRDVFTKAILDELKLIFESVCNDFKAKLDKSIQQLAWYAVYIFNNRTIDN</sequence>
<evidence type="ECO:0000259" key="1">
    <source>
        <dbReference type="Pfam" id="PF01797"/>
    </source>
</evidence>
<name>A0ABV6HZ44_9PAST</name>
<dbReference type="Gene3D" id="3.30.70.1290">
    <property type="entry name" value="Transposase IS200-like"/>
    <property type="match status" value="1"/>
</dbReference>
<feature type="domain" description="Transposase IS200-like" evidence="1">
    <location>
        <begin position="1"/>
        <end position="40"/>
    </location>
</feature>
<proteinExistence type="predicted"/>
<dbReference type="EMBL" id="JBHLWA010000030">
    <property type="protein sequence ID" value="MFC0323203.1"/>
    <property type="molecule type" value="Genomic_DNA"/>
</dbReference>
<evidence type="ECO:0000313" key="3">
    <source>
        <dbReference type="Proteomes" id="UP001589769"/>
    </source>
</evidence>
<reference evidence="2 3" key="1">
    <citation type="submission" date="2024-09" db="EMBL/GenBank/DDBJ databases">
        <authorList>
            <person name="Sun Q."/>
            <person name="Mori K."/>
        </authorList>
    </citation>
    <scope>NUCLEOTIDE SEQUENCE [LARGE SCALE GENOMIC DNA]</scope>
    <source>
        <strain evidence="2 3">CCM 7538</strain>
    </source>
</reference>
<keyword evidence="3" id="KW-1185">Reference proteome</keyword>
<dbReference type="InterPro" id="IPR036515">
    <property type="entry name" value="Transposase_17_sf"/>
</dbReference>
<accession>A0ABV6HZ44</accession>
<dbReference type="RefSeq" id="WP_382374670.1">
    <property type="nucleotide sequence ID" value="NZ_JBHLWA010000030.1"/>
</dbReference>
<protein>
    <submittedName>
        <fullName evidence="2">Transposase</fullName>
    </submittedName>
</protein>
<comment type="caution">
    <text evidence="2">The sequence shown here is derived from an EMBL/GenBank/DDBJ whole genome shotgun (WGS) entry which is preliminary data.</text>
</comment>
<dbReference type="InterPro" id="IPR002686">
    <property type="entry name" value="Transposase_17"/>
</dbReference>
<dbReference type="SUPFAM" id="SSF143422">
    <property type="entry name" value="Transposase IS200-like"/>
    <property type="match status" value="1"/>
</dbReference>
<dbReference type="Pfam" id="PF01797">
    <property type="entry name" value="Y1_Tnp"/>
    <property type="match status" value="1"/>
</dbReference>
<gene>
    <name evidence="2" type="ORF">ACFFHT_06470</name>
</gene>